<evidence type="ECO:0000256" key="5">
    <source>
        <dbReference type="ARBA" id="ARBA00049880"/>
    </source>
</evidence>
<evidence type="ECO:0000256" key="2">
    <source>
        <dbReference type="ARBA" id="ARBA00022649"/>
    </source>
</evidence>
<proteinExistence type="predicted"/>
<organism evidence="7 8">
    <name type="scientific">Desulfovibrio piger</name>
    <dbReference type="NCBI Taxonomy" id="901"/>
    <lineage>
        <taxon>Bacteria</taxon>
        <taxon>Pseudomonadati</taxon>
        <taxon>Thermodesulfobacteriota</taxon>
        <taxon>Desulfovibrionia</taxon>
        <taxon>Desulfovibrionales</taxon>
        <taxon>Desulfovibrionaceae</taxon>
        <taxon>Desulfovibrio</taxon>
    </lineage>
</organism>
<dbReference type="KEGG" id="dpg:DESPIGER_0938"/>
<dbReference type="SUPFAM" id="SSF55729">
    <property type="entry name" value="Acyl-CoA N-acyltransferases (Nat)"/>
    <property type="match status" value="1"/>
</dbReference>
<evidence type="ECO:0000259" key="6">
    <source>
        <dbReference type="PROSITE" id="PS51186"/>
    </source>
</evidence>
<evidence type="ECO:0000256" key="1">
    <source>
        <dbReference type="ARBA" id="ARBA00022491"/>
    </source>
</evidence>
<evidence type="ECO:0000256" key="4">
    <source>
        <dbReference type="ARBA" id="ARBA00023315"/>
    </source>
</evidence>
<keyword evidence="3 7" id="KW-0808">Transferase</keyword>
<dbReference type="Pfam" id="PF13508">
    <property type="entry name" value="Acetyltransf_7"/>
    <property type="match status" value="1"/>
</dbReference>
<dbReference type="InterPro" id="IPR000182">
    <property type="entry name" value="GNAT_dom"/>
</dbReference>
<evidence type="ECO:0000256" key="3">
    <source>
        <dbReference type="ARBA" id="ARBA00022679"/>
    </source>
</evidence>
<dbReference type="PROSITE" id="PS51186">
    <property type="entry name" value="GNAT"/>
    <property type="match status" value="1"/>
</dbReference>
<sequence>MKISAPCHLEAHHHLESFCCGESLLDTWLKTRARKNEASGASRTYVITRSNDVIGYYSLAVGSVSHALVPGRIRRNMPDPIPVMLLARLAVDTSLQGQGIGRALLRDAILRTEQAAHIAGIRAILVHALHERAKVFYKGCGFTPSPINELTLMLPLSVVRASMGSR</sequence>
<dbReference type="PANTHER" id="PTHR36449:SF1">
    <property type="entry name" value="ACETYLTRANSFERASE"/>
    <property type="match status" value="1"/>
</dbReference>
<dbReference type="AlphaFoldDB" id="A0A1K1LDK2"/>
<evidence type="ECO:0000313" key="7">
    <source>
        <dbReference type="EMBL" id="SFV72801.1"/>
    </source>
</evidence>
<name>A0A1K1LDK2_9BACT</name>
<feature type="domain" description="N-acetyltransferase" evidence="6">
    <location>
        <begin position="1"/>
        <end position="166"/>
    </location>
</feature>
<protein>
    <submittedName>
        <fullName evidence="7">FIG001353: Acetyltransferase</fullName>
    </submittedName>
</protein>
<dbReference type="OrthoDB" id="9799147at2"/>
<evidence type="ECO:0000313" key="8">
    <source>
        <dbReference type="Proteomes" id="UP000186323"/>
    </source>
</evidence>
<keyword evidence="1" id="KW-0678">Repressor</keyword>
<keyword evidence="2" id="KW-1277">Toxin-antitoxin system</keyword>
<dbReference type="Proteomes" id="UP000186323">
    <property type="component" value="Chromosome I"/>
</dbReference>
<dbReference type="EMBL" id="LT630450">
    <property type="protein sequence ID" value="SFV72801.1"/>
    <property type="molecule type" value="Genomic_DNA"/>
</dbReference>
<dbReference type="PANTHER" id="PTHR36449">
    <property type="entry name" value="ACETYLTRANSFERASE-RELATED"/>
    <property type="match status" value="1"/>
</dbReference>
<dbReference type="GO" id="GO:0016747">
    <property type="term" value="F:acyltransferase activity, transferring groups other than amino-acyl groups"/>
    <property type="evidence" value="ECO:0007669"/>
    <property type="project" value="InterPro"/>
</dbReference>
<dbReference type="CDD" id="cd04301">
    <property type="entry name" value="NAT_SF"/>
    <property type="match status" value="1"/>
</dbReference>
<reference evidence="8" key="1">
    <citation type="submission" date="2016-10" db="EMBL/GenBank/DDBJ databases">
        <authorList>
            <person name="Wegmann U."/>
        </authorList>
    </citation>
    <scope>NUCLEOTIDE SEQUENCE [LARGE SCALE GENOMIC DNA]</scope>
</reference>
<gene>
    <name evidence="7" type="ORF">DESPIGER_0938</name>
</gene>
<dbReference type="Gene3D" id="3.40.630.30">
    <property type="match status" value="1"/>
</dbReference>
<keyword evidence="8" id="KW-1185">Reference proteome</keyword>
<dbReference type="RefSeq" id="WP_072333712.1">
    <property type="nucleotide sequence ID" value="NZ_DBGALU010000113.1"/>
</dbReference>
<dbReference type="InterPro" id="IPR016181">
    <property type="entry name" value="Acyl_CoA_acyltransferase"/>
</dbReference>
<comment type="catalytic activity">
    <reaction evidence="5">
        <text>glycyl-tRNA(Gly) + acetyl-CoA = N-acetylglycyl-tRNA(Gly) + CoA + H(+)</text>
        <dbReference type="Rhea" id="RHEA:81867"/>
        <dbReference type="Rhea" id="RHEA-COMP:9683"/>
        <dbReference type="Rhea" id="RHEA-COMP:19766"/>
        <dbReference type="ChEBI" id="CHEBI:15378"/>
        <dbReference type="ChEBI" id="CHEBI:57287"/>
        <dbReference type="ChEBI" id="CHEBI:57288"/>
        <dbReference type="ChEBI" id="CHEBI:78522"/>
        <dbReference type="ChEBI" id="CHEBI:232036"/>
    </reaction>
</comment>
<accession>A0A1K1LDK2</accession>
<keyword evidence="4" id="KW-0012">Acyltransferase</keyword>